<proteinExistence type="predicted"/>
<organism evidence="1 2">
    <name type="scientific">Paraburkholderia caribensis</name>
    <dbReference type="NCBI Taxonomy" id="75105"/>
    <lineage>
        <taxon>Bacteria</taxon>
        <taxon>Pseudomonadati</taxon>
        <taxon>Pseudomonadota</taxon>
        <taxon>Betaproteobacteria</taxon>
        <taxon>Burkholderiales</taxon>
        <taxon>Burkholderiaceae</taxon>
        <taxon>Paraburkholderia</taxon>
    </lineage>
</organism>
<dbReference type="EMBL" id="JAYLVJ010000016">
    <property type="protein sequence ID" value="MEO1755205.1"/>
    <property type="molecule type" value="Genomic_DNA"/>
</dbReference>
<gene>
    <name evidence="1" type="ORF">VOI32_14850</name>
</gene>
<dbReference type="RefSeq" id="WP_342925637.1">
    <property type="nucleotide sequence ID" value="NZ_JAYLVJ010000016.1"/>
</dbReference>
<reference evidence="1 2" key="1">
    <citation type="submission" date="2024-01" db="EMBL/GenBank/DDBJ databases">
        <title>The diversity of rhizobia nodulating Mimosa spp. in eleven states of Brazil covering several biomes is determined by host plant, location, and edaphic factors.</title>
        <authorList>
            <person name="Rouws L."/>
            <person name="Barauna A."/>
            <person name="Beukes C."/>
            <person name="De Faria S.M."/>
            <person name="Gross E."/>
            <person name="Dos Reis Junior F.B."/>
            <person name="Simon M."/>
            <person name="Maluk M."/>
            <person name="Odee D.W."/>
            <person name="Kenicer G."/>
            <person name="Young J.P.W."/>
            <person name="Reis V.M."/>
            <person name="Zilli J."/>
            <person name="James E.K."/>
        </authorList>
    </citation>
    <scope>NUCLEOTIDE SEQUENCE [LARGE SCALE GENOMIC DNA]</scope>
    <source>
        <strain evidence="1 2">JHI1651</strain>
    </source>
</reference>
<name>A0ABV0DVR3_9BURK</name>
<protein>
    <submittedName>
        <fullName evidence="1">Uncharacterized protein</fullName>
    </submittedName>
</protein>
<evidence type="ECO:0000313" key="2">
    <source>
        <dbReference type="Proteomes" id="UP001462961"/>
    </source>
</evidence>
<sequence length="89" mass="9832">MNVDYCIAGLSKSMTLWGQLDFDLLFLLLLLLLLFAFGWQASPLCACFCAGIRVTLACFKRCPCAGRHLLFFAAAKKSRQKKAAHTANS</sequence>
<comment type="caution">
    <text evidence="1">The sequence shown here is derived from an EMBL/GenBank/DDBJ whole genome shotgun (WGS) entry which is preliminary data.</text>
</comment>
<dbReference type="Proteomes" id="UP001462961">
    <property type="component" value="Unassembled WGS sequence"/>
</dbReference>
<evidence type="ECO:0000313" key="1">
    <source>
        <dbReference type="EMBL" id="MEO1755205.1"/>
    </source>
</evidence>
<keyword evidence="2" id="KW-1185">Reference proteome</keyword>
<accession>A0ABV0DVR3</accession>